<evidence type="ECO:0000259" key="2">
    <source>
        <dbReference type="Pfam" id="PF23247"/>
    </source>
</evidence>
<dbReference type="PANTHER" id="PTHR33463:SF220">
    <property type="entry name" value="NB-ARC DOMAIN-CONTAINING PROTEIN"/>
    <property type="match status" value="1"/>
</dbReference>
<keyword evidence="4" id="KW-1185">Reference proteome</keyword>
<evidence type="ECO:0000313" key="3">
    <source>
        <dbReference type="EMBL" id="KAK8575950.1"/>
    </source>
</evidence>
<dbReference type="InterPro" id="IPR057135">
    <property type="entry name" value="At4g27190-like_LRR"/>
</dbReference>
<dbReference type="SUPFAM" id="SSF52058">
    <property type="entry name" value="L domain-like"/>
    <property type="match status" value="1"/>
</dbReference>
<dbReference type="InterPro" id="IPR032675">
    <property type="entry name" value="LRR_dom_sf"/>
</dbReference>
<gene>
    <name evidence="3" type="ORF">V6N12_063598</name>
</gene>
<evidence type="ECO:0000313" key="4">
    <source>
        <dbReference type="Proteomes" id="UP001472677"/>
    </source>
</evidence>
<proteinExistence type="predicted"/>
<dbReference type="InterPro" id="IPR050905">
    <property type="entry name" value="Plant_NBS-LRR"/>
</dbReference>
<dbReference type="Gene3D" id="3.80.10.10">
    <property type="entry name" value="Ribonuclease Inhibitor"/>
    <property type="match status" value="1"/>
</dbReference>
<organism evidence="3 4">
    <name type="scientific">Hibiscus sabdariffa</name>
    <name type="common">roselle</name>
    <dbReference type="NCBI Taxonomy" id="183260"/>
    <lineage>
        <taxon>Eukaryota</taxon>
        <taxon>Viridiplantae</taxon>
        <taxon>Streptophyta</taxon>
        <taxon>Embryophyta</taxon>
        <taxon>Tracheophyta</taxon>
        <taxon>Spermatophyta</taxon>
        <taxon>Magnoliopsida</taxon>
        <taxon>eudicotyledons</taxon>
        <taxon>Gunneridae</taxon>
        <taxon>Pentapetalae</taxon>
        <taxon>rosids</taxon>
        <taxon>malvids</taxon>
        <taxon>Malvales</taxon>
        <taxon>Malvaceae</taxon>
        <taxon>Malvoideae</taxon>
        <taxon>Hibiscus</taxon>
    </lineage>
</organism>
<dbReference type="EMBL" id="JBBPBM010000007">
    <property type="protein sequence ID" value="KAK8575950.1"/>
    <property type="molecule type" value="Genomic_DNA"/>
</dbReference>
<reference evidence="3 4" key="1">
    <citation type="journal article" date="2024" name="G3 (Bethesda)">
        <title>Genome assembly of Hibiscus sabdariffa L. provides insights into metabolisms of medicinal natural products.</title>
        <authorList>
            <person name="Kim T."/>
        </authorList>
    </citation>
    <scope>NUCLEOTIDE SEQUENCE [LARGE SCALE GENOMIC DNA]</scope>
    <source>
        <strain evidence="3">TK-2024</strain>
        <tissue evidence="3">Old leaves</tissue>
    </source>
</reference>
<evidence type="ECO:0000256" key="1">
    <source>
        <dbReference type="ARBA" id="ARBA00022821"/>
    </source>
</evidence>
<dbReference type="Pfam" id="PF23247">
    <property type="entry name" value="LRR_RPS2"/>
    <property type="match status" value="1"/>
</dbReference>
<name>A0ABR2FCC6_9ROSI</name>
<dbReference type="Proteomes" id="UP001472677">
    <property type="component" value="Unassembled WGS sequence"/>
</dbReference>
<accession>A0ABR2FCC6</accession>
<keyword evidence="1" id="KW-0611">Plant defense</keyword>
<sequence length="162" mass="18605">MEEIKMGNLHTRVPPDTNYTSGFDTLKAVQFYGCEKLRDVTWLILAPNLRSLYIVNCRKMEEILAEGKQGEVADVVPTPFLKLETLALMDLPELKSIYWDALTFPCLKSITVECPKLKKLPLNSDSAKGNHITIWGITAWWNNLEWENEATRDAFLHSFKIF</sequence>
<protein>
    <recommendedName>
        <fullName evidence="2">Disease resistance protein At4g27190-like leucine-rich repeats domain-containing protein</fullName>
    </recommendedName>
</protein>
<comment type="caution">
    <text evidence="3">The sequence shown here is derived from an EMBL/GenBank/DDBJ whole genome shotgun (WGS) entry which is preliminary data.</text>
</comment>
<feature type="domain" description="Disease resistance protein At4g27190-like leucine-rich repeats" evidence="2">
    <location>
        <begin position="20"/>
        <end position="120"/>
    </location>
</feature>
<dbReference type="PANTHER" id="PTHR33463">
    <property type="entry name" value="NB-ARC DOMAIN-CONTAINING PROTEIN-RELATED"/>
    <property type="match status" value="1"/>
</dbReference>